<organism evidence="11 12">
    <name type="scientific">Ignicoccus pacificus DSM 13166</name>
    <dbReference type="NCBI Taxonomy" id="940294"/>
    <lineage>
        <taxon>Archaea</taxon>
        <taxon>Thermoproteota</taxon>
        <taxon>Thermoprotei</taxon>
        <taxon>Desulfurococcales</taxon>
        <taxon>Desulfurococcaceae</taxon>
        <taxon>Ignicoccus</taxon>
    </lineage>
</organism>
<dbReference type="InterPro" id="IPR047246">
    <property type="entry name" value="ThrRS_anticodon"/>
</dbReference>
<keyword evidence="4" id="KW-0648">Protein biosynthesis</keyword>
<dbReference type="AlphaFoldDB" id="A0A977KB96"/>
<sequence>MRVLLIHADKFSYEAVKKAIKSAESLDEVPKKGEAENALVLFVTVEPGDKEVVADAVKEISEHAKRIGVKRIVVYPYAHLSSNLAKPWEALEVLRTMAKMFSDMGFEVLRAPFGWYKRFELSCKGHPLAELSKSFRPKRKETPFKKILWITPDGTISEDLDQLKDDELRKLRDYLEGNVSKCEDLVSQFCEKFGVVMKKTGKACTHRYKPLAYFMYNTILLYANYLGESLEIPVFLIRGSIIDTNCDANSLRCEDFCLRDSELAQVEELIEEELDVLPVGIYEIAHLYRNENDQVICKRCSSFTVPTITTYFNNLSDVLNHVLMIHDLIHAEAEKIGQKYVVLYNVNEKFFEDVKDVIVKMIKRDNRCALVRLFDDPEKLIDTEYFIINNCGVPVEIGSWTLSKKRDDLYIVKSAPIGSIERFLYMILDKAAKEFRENKTPSLPVWLAPIQARVIPVNRELLTYAMSVADELKSYGIRVDVDDRNLSLGRKIRDAGKEWIPYVVIVGKREKETGSIVVNIRGSNDRVEMTIEELAKKIKEAVGSYPQMPQSLPLLYSKRPKFAKPSS</sequence>
<dbReference type="KEGG" id="ipc:IPA_05655"/>
<dbReference type="SUPFAM" id="SSF55681">
    <property type="entry name" value="Class II aaRS and biotin synthetases"/>
    <property type="match status" value="1"/>
</dbReference>
<dbReference type="Pfam" id="PF03129">
    <property type="entry name" value="HGTP_anticodon"/>
    <property type="match status" value="1"/>
</dbReference>
<dbReference type="InterPro" id="IPR036621">
    <property type="entry name" value="Anticodon-bd_dom_sf"/>
</dbReference>
<protein>
    <recommendedName>
        <fullName evidence="6">Threonine--tRNA ligase editing subunit</fullName>
    </recommendedName>
    <alternativeName>
        <fullName evidence="7">Ser-tRNA(Thr) hydrolase</fullName>
    </alternativeName>
    <alternativeName>
        <fullName evidence="8">Threonyl-tRNA synthetase editing subunit</fullName>
    </alternativeName>
</protein>
<dbReference type="InterPro" id="IPR045864">
    <property type="entry name" value="aa-tRNA-synth_II/BPL/LPL"/>
</dbReference>
<name>A0A977KB96_9CREN</name>
<evidence type="ECO:0000256" key="7">
    <source>
        <dbReference type="ARBA" id="ARBA00075947"/>
    </source>
</evidence>
<dbReference type="CDD" id="cd00860">
    <property type="entry name" value="ThrRS_anticodon"/>
    <property type="match status" value="1"/>
</dbReference>
<evidence type="ECO:0000256" key="3">
    <source>
        <dbReference type="ARBA" id="ARBA00022833"/>
    </source>
</evidence>
<accession>A0A977KB96</accession>
<comment type="subcellular location">
    <subcellularLocation>
        <location evidence="1">Cytoplasm</location>
    </subcellularLocation>
</comment>
<keyword evidence="12" id="KW-1185">Reference proteome</keyword>
<dbReference type="Gene3D" id="3.50.80.10">
    <property type="entry name" value="D-tyrosyl-tRNA(Tyr) deacylase"/>
    <property type="match status" value="1"/>
</dbReference>
<dbReference type="EMBL" id="CP006868">
    <property type="protein sequence ID" value="UXD22509.1"/>
    <property type="molecule type" value="Genomic_DNA"/>
</dbReference>
<dbReference type="FunFam" id="3.50.80.10:FF:000004">
    <property type="entry name" value="Threonine--tRNA ligase"/>
    <property type="match status" value="1"/>
</dbReference>
<comment type="similarity">
    <text evidence="5">Belongs to the class-II aminoacyl-tRNA synthetase family. Archaea-specific ThrRS editing domain subfamily.</text>
</comment>
<dbReference type="GO" id="GO:0006435">
    <property type="term" value="P:threonyl-tRNA aminoacylation"/>
    <property type="evidence" value="ECO:0007669"/>
    <property type="project" value="TreeGrafter"/>
</dbReference>
<gene>
    <name evidence="11" type="ORF">IPA_05655</name>
</gene>
<keyword evidence="2" id="KW-0963">Cytoplasm</keyword>
<evidence type="ECO:0000256" key="1">
    <source>
        <dbReference type="ARBA" id="ARBA00004496"/>
    </source>
</evidence>
<dbReference type="InterPro" id="IPR023509">
    <property type="entry name" value="DTD-like_sf"/>
</dbReference>
<feature type="domain" description="Threonyl-tRNA synthetase editing" evidence="10">
    <location>
        <begin position="1"/>
        <end position="134"/>
    </location>
</feature>
<dbReference type="GO" id="GO:0008270">
    <property type="term" value="F:zinc ion binding"/>
    <property type="evidence" value="ECO:0007669"/>
    <property type="project" value="InterPro"/>
</dbReference>
<dbReference type="InterPro" id="IPR015011">
    <property type="entry name" value="Threonyl-tRNA_syn_edit_dom_arc"/>
</dbReference>
<dbReference type="GO" id="GO:0005737">
    <property type="term" value="C:cytoplasm"/>
    <property type="evidence" value="ECO:0007669"/>
    <property type="project" value="UniProtKB-SubCell"/>
</dbReference>
<dbReference type="Gene3D" id="3.40.50.800">
    <property type="entry name" value="Anticodon-binding domain"/>
    <property type="match status" value="1"/>
</dbReference>
<evidence type="ECO:0000256" key="8">
    <source>
        <dbReference type="ARBA" id="ARBA00080730"/>
    </source>
</evidence>
<dbReference type="GO" id="GO:0005524">
    <property type="term" value="F:ATP binding"/>
    <property type="evidence" value="ECO:0007669"/>
    <property type="project" value="InterPro"/>
</dbReference>
<proteinExistence type="inferred from homology"/>
<evidence type="ECO:0000256" key="2">
    <source>
        <dbReference type="ARBA" id="ARBA00022490"/>
    </source>
</evidence>
<dbReference type="Pfam" id="PF08915">
    <property type="entry name" value="tRNA-Thr_ED"/>
    <property type="match status" value="1"/>
</dbReference>
<dbReference type="FunFam" id="3.40.50.800:FF:000001">
    <property type="entry name" value="Threonine--tRNA ligase"/>
    <property type="match status" value="1"/>
</dbReference>
<dbReference type="PANTHER" id="PTHR11451:SF44">
    <property type="entry name" value="THREONINE--TRNA LIGASE, CHLOROPLASTIC_MITOCHONDRIAL 2"/>
    <property type="match status" value="1"/>
</dbReference>
<dbReference type="InterPro" id="IPR004154">
    <property type="entry name" value="Anticodon-bd"/>
</dbReference>
<dbReference type="GO" id="GO:0002161">
    <property type="term" value="F:aminoacyl-tRNA deacylase activity"/>
    <property type="evidence" value="ECO:0007669"/>
    <property type="project" value="UniProtKB-ARBA"/>
</dbReference>
<reference evidence="11" key="1">
    <citation type="submission" date="2013-11" db="EMBL/GenBank/DDBJ databases">
        <title>Comparative genomics of Ignicoccus.</title>
        <authorList>
            <person name="Podar M."/>
        </authorList>
    </citation>
    <scope>NUCLEOTIDE SEQUENCE</scope>
    <source>
        <strain evidence="11">DSM 13166</strain>
    </source>
</reference>
<dbReference type="Proteomes" id="UP001063698">
    <property type="component" value="Chromosome"/>
</dbReference>
<evidence type="ECO:0000256" key="4">
    <source>
        <dbReference type="ARBA" id="ARBA00022917"/>
    </source>
</evidence>
<dbReference type="GO" id="GO:0004829">
    <property type="term" value="F:threonine-tRNA ligase activity"/>
    <property type="evidence" value="ECO:0007669"/>
    <property type="project" value="InterPro"/>
</dbReference>
<dbReference type="PANTHER" id="PTHR11451">
    <property type="entry name" value="THREONINE-TRNA LIGASE"/>
    <property type="match status" value="1"/>
</dbReference>
<keyword evidence="3" id="KW-0862">Zinc</keyword>
<dbReference type="SUPFAM" id="SSF52954">
    <property type="entry name" value="Class II aaRS ABD-related"/>
    <property type="match status" value="1"/>
</dbReference>
<evidence type="ECO:0000259" key="10">
    <source>
        <dbReference type="Pfam" id="PF08915"/>
    </source>
</evidence>
<evidence type="ECO:0000313" key="12">
    <source>
        <dbReference type="Proteomes" id="UP001063698"/>
    </source>
</evidence>
<evidence type="ECO:0000259" key="9">
    <source>
        <dbReference type="Pfam" id="PF03129"/>
    </source>
</evidence>
<evidence type="ECO:0000256" key="5">
    <source>
        <dbReference type="ARBA" id="ARBA00060816"/>
    </source>
</evidence>
<evidence type="ECO:0000313" key="11">
    <source>
        <dbReference type="EMBL" id="UXD22509.1"/>
    </source>
</evidence>
<evidence type="ECO:0000256" key="6">
    <source>
        <dbReference type="ARBA" id="ARBA00072786"/>
    </source>
</evidence>
<feature type="domain" description="Anticodon-binding" evidence="9">
    <location>
        <begin position="451"/>
        <end position="540"/>
    </location>
</feature>